<keyword evidence="8 9" id="KW-0131">Cell cycle</keyword>
<feature type="transmembrane region" description="Helical" evidence="9">
    <location>
        <begin position="32"/>
        <end position="50"/>
    </location>
</feature>
<name>A0A254PZZ4_9BURK</name>
<comment type="subcellular location">
    <subcellularLocation>
        <location evidence="9">Cell inner membrane</location>
        <topology evidence="9">Single-pass type II membrane protein</topology>
    </subcellularLocation>
    <subcellularLocation>
        <location evidence="1">Membrane</location>
    </subcellularLocation>
    <text evidence="9">Localizes to the division septum.</text>
</comment>
<evidence type="ECO:0000256" key="3">
    <source>
        <dbReference type="ARBA" id="ARBA00022519"/>
    </source>
</evidence>
<dbReference type="Gene3D" id="3.40.50.11690">
    <property type="entry name" value="Cell division protein FtsQ/DivIB"/>
    <property type="match status" value="1"/>
</dbReference>
<proteinExistence type="inferred from homology"/>
<evidence type="ECO:0000256" key="7">
    <source>
        <dbReference type="ARBA" id="ARBA00023136"/>
    </source>
</evidence>
<evidence type="ECO:0000256" key="5">
    <source>
        <dbReference type="ARBA" id="ARBA00022692"/>
    </source>
</evidence>
<evidence type="ECO:0000256" key="8">
    <source>
        <dbReference type="ARBA" id="ARBA00023306"/>
    </source>
</evidence>
<keyword evidence="5 9" id="KW-0812">Transmembrane</keyword>
<evidence type="ECO:0000256" key="6">
    <source>
        <dbReference type="ARBA" id="ARBA00022989"/>
    </source>
</evidence>
<dbReference type="Pfam" id="PF08478">
    <property type="entry name" value="POTRA_1"/>
    <property type="match status" value="1"/>
</dbReference>
<dbReference type="InterPro" id="IPR045335">
    <property type="entry name" value="FtsQ_C_sf"/>
</dbReference>
<dbReference type="HAMAP" id="MF_00911">
    <property type="entry name" value="FtsQ_subfam"/>
    <property type="match status" value="1"/>
</dbReference>
<comment type="subunit">
    <text evidence="9">Part of a complex composed of FtsB, FtsL and FtsQ.</text>
</comment>
<dbReference type="InterPro" id="IPR005548">
    <property type="entry name" value="Cell_div_FtsQ/DivIB_C"/>
</dbReference>
<dbReference type="GO" id="GO:0043093">
    <property type="term" value="P:FtsZ-dependent cytokinesis"/>
    <property type="evidence" value="ECO:0007669"/>
    <property type="project" value="UniProtKB-UniRule"/>
</dbReference>
<protein>
    <recommendedName>
        <fullName evidence="9">Cell division protein FtsQ</fullName>
    </recommendedName>
</protein>
<dbReference type="GO" id="GO:0032153">
    <property type="term" value="C:cell division site"/>
    <property type="evidence" value="ECO:0007669"/>
    <property type="project" value="UniProtKB-UniRule"/>
</dbReference>
<dbReference type="PROSITE" id="PS51779">
    <property type="entry name" value="POTRA"/>
    <property type="match status" value="1"/>
</dbReference>
<dbReference type="OrthoDB" id="9790370at2"/>
<evidence type="ECO:0000256" key="1">
    <source>
        <dbReference type="ARBA" id="ARBA00004370"/>
    </source>
</evidence>
<keyword evidence="12" id="KW-1185">Reference proteome</keyword>
<feature type="domain" description="POTRA" evidence="10">
    <location>
        <begin position="55"/>
        <end position="128"/>
    </location>
</feature>
<dbReference type="Proteomes" id="UP000197528">
    <property type="component" value="Unassembled WGS sequence"/>
</dbReference>
<evidence type="ECO:0000313" key="12">
    <source>
        <dbReference type="Proteomes" id="UP000197528"/>
    </source>
</evidence>
<comment type="similarity">
    <text evidence="9">Belongs to the FtsQ/DivIB family. FtsQ subfamily.</text>
</comment>
<dbReference type="RefSeq" id="WP_088525727.1">
    <property type="nucleotide sequence ID" value="NZ_NGUP01000003.1"/>
</dbReference>
<keyword evidence="6 9" id="KW-1133">Transmembrane helix</keyword>
<dbReference type="InterPro" id="IPR026579">
    <property type="entry name" value="FtsQ"/>
</dbReference>
<dbReference type="InterPro" id="IPR034746">
    <property type="entry name" value="POTRA"/>
</dbReference>
<dbReference type="Gene3D" id="3.10.20.310">
    <property type="entry name" value="membrane protein fhac"/>
    <property type="match status" value="1"/>
</dbReference>
<comment type="caution">
    <text evidence="11">The sequence shown here is derived from an EMBL/GenBank/DDBJ whole genome shotgun (WGS) entry which is preliminary data.</text>
</comment>
<keyword evidence="2 9" id="KW-1003">Cell membrane</keyword>
<dbReference type="PANTHER" id="PTHR35851">
    <property type="entry name" value="CELL DIVISION PROTEIN FTSQ"/>
    <property type="match status" value="1"/>
</dbReference>
<comment type="function">
    <text evidence="9">Essential cell division protein. May link together the upstream cell division proteins, which are predominantly cytoplasmic, with the downstream cell division proteins, which are predominantly periplasmic. May control correct divisome assembly.</text>
</comment>
<organism evidence="11 12">
    <name type="scientific">Polynucleobacter campilacus</name>
    <dbReference type="NCBI Taxonomy" id="1743163"/>
    <lineage>
        <taxon>Bacteria</taxon>
        <taxon>Pseudomonadati</taxon>
        <taxon>Pseudomonadota</taxon>
        <taxon>Betaproteobacteria</taxon>
        <taxon>Burkholderiales</taxon>
        <taxon>Burkholderiaceae</taxon>
        <taxon>Polynucleobacter</taxon>
    </lineage>
</organism>
<keyword evidence="3 9" id="KW-0997">Cell inner membrane</keyword>
<dbReference type="GO" id="GO:0005886">
    <property type="term" value="C:plasma membrane"/>
    <property type="evidence" value="ECO:0007669"/>
    <property type="project" value="UniProtKB-SubCell"/>
</dbReference>
<keyword evidence="4 9" id="KW-0132">Cell division</keyword>
<dbReference type="Pfam" id="PF03799">
    <property type="entry name" value="FtsQ_DivIB_C"/>
    <property type="match status" value="1"/>
</dbReference>
<gene>
    <name evidence="9" type="primary">ftsQ</name>
    <name evidence="11" type="ORF">CBI31_07420</name>
</gene>
<dbReference type="AlphaFoldDB" id="A0A254PZZ4"/>
<evidence type="ECO:0000256" key="4">
    <source>
        <dbReference type="ARBA" id="ARBA00022618"/>
    </source>
</evidence>
<reference evidence="11 12" key="1">
    <citation type="submission" date="2017-05" db="EMBL/GenBank/DDBJ databases">
        <title>Genome of Polynucleobacter sp. MWH-Feld-100.</title>
        <authorList>
            <person name="Hahn M.W."/>
        </authorList>
    </citation>
    <scope>NUCLEOTIDE SEQUENCE [LARGE SCALE GENOMIC DNA]</scope>
    <source>
        <strain evidence="11 12">MWH-Feld-100</strain>
    </source>
</reference>
<evidence type="ECO:0000259" key="10">
    <source>
        <dbReference type="PROSITE" id="PS51779"/>
    </source>
</evidence>
<keyword evidence="7 9" id="KW-0472">Membrane</keyword>
<accession>A0A254PZZ4</accession>
<dbReference type="EMBL" id="NGUP01000003">
    <property type="protein sequence ID" value="OWS70141.1"/>
    <property type="molecule type" value="Genomic_DNA"/>
</dbReference>
<dbReference type="PANTHER" id="PTHR35851:SF1">
    <property type="entry name" value="CELL DIVISION PROTEIN FTSQ"/>
    <property type="match status" value="1"/>
</dbReference>
<evidence type="ECO:0000256" key="2">
    <source>
        <dbReference type="ARBA" id="ARBA00022475"/>
    </source>
</evidence>
<sequence length="285" mass="32822">MSTLLDRFGEIFSAIMSPLWNHPERMQKLSRFLIRCLIVIVVVGALIWLSQRPVFTLKQIQVEPVAGQTLQHINKSLVKRQVIETVQGNFFSVRLEDVKRGFESMPWVRHANVRRVWPNGLIVNIEEQKPFAIWGGEGSNTLMNSYGELFAGRVSEIVDDKRLLDFSGPDDAGKEVMSLYEKANNWFKPWNAEVVSLALTERYAWHVKLSNGIKVEFGRDEESSDKNLTEERIARLFKYWPQVQEKWANRIDAVDLRYANGFAVHLASGSMKRNEVDGKKSELKQ</sequence>
<dbReference type="GO" id="GO:0090529">
    <property type="term" value="P:cell septum assembly"/>
    <property type="evidence" value="ECO:0007669"/>
    <property type="project" value="InterPro"/>
</dbReference>
<dbReference type="InterPro" id="IPR013685">
    <property type="entry name" value="POTRA_FtsQ_type"/>
</dbReference>
<evidence type="ECO:0000313" key="11">
    <source>
        <dbReference type="EMBL" id="OWS70141.1"/>
    </source>
</evidence>
<evidence type="ECO:0000256" key="9">
    <source>
        <dbReference type="HAMAP-Rule" id="MF_00911"/>
    </source>
</evidence>